<dbReference type="WBParaSite" id="GPLIN_001198900">
    <property type="protein sequence ID" value="GPLIN_001198900"/>
    <property type="gene ID" value="GPLIN_001198900"/>
</dbReference>
<keyword evidence="8" id="KW-0804">Transcription</keyword>
<evidence type="ECO:0000256" key="9">
    <source>
        <dbReference type="ARBA" id="ARBA00023242"/>
    </source>
</evidence>
<reference evidence="12" key="2">
    <citation type="submission" date="2014-05" db="EMBL/GenBank/DDBJ databases">
        <title>The genome and life-stage specific transcriptomes of Globodera pallida elucidate key aspects of plant parasitism by a cyst nematode.</title>
        <authorList>
            <person name="Cotton J.A."/>
            <person name="Lilley C.J."/>
            <person name="Jones L.M."/>
            <person name="Kikuchi T."/>
            <person name="Reid A.J."/>
            <person name="Thorpe P."/>
            <person name="Tsai I.J."/>
            <person name="Beasley H."/>
            <person name="Blok V."/>
            <person name="Cock P.J.A."/>
            <person name="Van den Akker S.E."/>
            <person name="Holroyd N."/>
            <person name="Hunt M."/>
            <person name="Mantelin S."/>
            <person name="Naghra H."/>
            <person name="Pain A."/>
            <person name="Palomares-Rius J.E."/>
            <person name="Zarowiecki M."/>
            <person name="Berriman M."/>
            <person name="Jones J.T."/>
            <person name="Urwin P.E."/>
        </authorList>
    </citation>
    <scope>NUCLEOTIDE SEQUENCE [LARGE SCALE GENOMIC DNA]</scope>
    <source>
        <strain evidence="12">Lindley</strain>
    </source>
</reference>
<organism evidence="12 13">
    <name type="scientific">Globodera pallida</name>
    <name type="common">Potato cyst nematode worm</name>
    <name type="synonym">Heterodera pallida</name>
    <dbReference type="NCBI Taxonomy" id="36090"/>
    <lineage>
        <taxon>Eukaryota</taxon>
        <taxon>Metazoa</taxon>
        <taxon>Ecdysozoa</taxon>
        <taxon>Nematoda</taxon>
        <taxon>Chromadorea</taxon>
        <taxon>Rhabditida</taxon>
        <taxon>Tylenchina</taxon>
        <taxon>Tylenchomorpha</taxon>
        <taxon>Tylenchoidea</taxon>
        <taxon>Heteroderidae</taxon>
        <taxon>Heteroderinae</taxon>
        <taxon>Globodera</taxon>
    </lineage>
</organism>
<keyword evidence="3" id="KW-0156">Chromatin regulator</keyword>
<dbReference type="GO" id="GO:0046872">
    <property type="term" value="F:metal ion binding"/>
    <property type="evidence" value="ECO:0007669"/>
    <property type="project" value="UniProtKB-KW"/>
</dbReference>
<dbReference type="Gene3D" id="2.60.120.650">
    <property type="entry name" value="Cupin"/>
    <property type="match status" value="2"/>
</dbReference>
<evidence type="ECO:0000256" key="6">
    <source>
        <dbReference type="ARBA" id="ARBA00023004"/>
    </source>
</evidence>
<comment type="subcellular location">
    <subcellularLocation>
        <location evidence="1">Nucleus</location>
    </subcellularLocation>
</comment>
<dbReference type="AlphaFoldDB" id="A0A183CGI4"/>
<evidence type="ECO:0000256" key="3">
    <source>
        <dbReference type="ARBA" id="ARBA00022853"/>
    </source>
</evidence>
<keyword evidence="9" id="KW-0539">Nucleus</keyword>
<keyword evidence="2" id="KW-0479">Metal-binding</keyword>
<feature type="region of interest" description="Disordered" evidence="10">
    <location>
        <begin position="390"/>
        <end position="426"/>
    </location>
</feature>
<keyword evidence="7" id="KW-0805">Transcription regulation</keyword>
<evidence type="ECO:0000313" key="12">
    <source>
        <dbReference type="Proteomes" id="UP000050741"/>
    </source>
</evidence>
<reference evidence="12" key="1">
    <citation type="submission" date="2013-12" db="EMBL/GenBank/DDBJ databases">
        <authorList>
            <person name="Aslett M."/>
        </authorList>
    </citation>
    <scope>NUCLEOTIDE SEQUENCE [LARGE SCALE GENOMIC DNA]</scope>
    <source>
        <strain evidence="12">Lindley</strain>
    </source>
</reference>
<dbReference type="SUPFAM" id="SSF51197">
    <property type="entry name" value="Clavaminate synthase-like"/>
    <property type="match status" value="1"/>
</dbReference>
<feature type="domain" description="JmjC" evidence="11">
    <location>
        <begin position="62"/>
        <end position="214"/>
    </location>
</feature>
<keyword evidence="4" id="KW-0223">Dioxygenase</keyword>
<dbReference type="PANTHER" id="PTHR23123">
    <property type="entry name" value="PHD/F-BOX CONTAINING PROTEIN"/>
    <property type="match status" value="1"/>
</dbReference>
<dbReference type="Pfam" id="PF17811">
    <property type="entry name" value="JHD"/>
    <property type="match status" value="1"/>
</dbReference>
<dbReference type="InterPro" id="IPR041070">
    <property type="entry name" value="JHD"/>
</dbReference>
<dbReference type="GO" id="GO:0005634">
    <property type="term" value="C:nucleus"/>
    <property type="evidence" value="ECO:0007669"/>
    <property type="project" value="UniProtKB-SubCell"/>
</dbReference>
<name>A0A183CGI4_GLOPA</name>
<proteinExistence type="predicted"/>
<evidence type="ECO:0000256" key="1">
    <source>
        <dbReference type="ARBA" id="ARBA00004123"/>
    </source>
</evidence>
<keyword evidence="5" id="KW-0560">Oxidoreductase</keyword>
<feature type="compositionally biased region" description="Gly residues" evidence="10">
    <location>
        <begin position="415"/>
        <end position="426"/>
    </location>
</feature>
<evidence type="ECO:0000259" key="11">
    <source>
        <dbReference type="SMART" id="SM00558"/>
    </source>
</evidence>
<dbReference type="InterPro" id="IPR050690">
    <property type="entry name" value="JHDM1_Histone_Demethylase"/>
</dbReference>
<protein>
    <submittedName>
        <fullName evidence="13">JmjC domain-containing protein</fullName>
    </submittedName>
</protein>
<evidence type="ECO:0000256" key="4">
    <source>
        <dbReference type="ARBA" id="ARBA00022964"/>
    </source>
</evidence>
<keyword evidence="6" id="KW-0408">Iron</keyword>
<evidence type="ECO:0000256" key="10">
    <source>
        <dbReference type="SAM" id="MobiDB-lite"/>
    </source>
</evidence>
<dbReference type="GO" id="GO:0051213">
    <property type="term" value="F:dioxygenase activity"/>
    <property type="evidence" value="ECO:0007669"/>
    <property type="project" value="UniProtKB-KW"/>
</dbReference>
<evidence type="ECO:0000256" key="2">
    <source>
        <dbReference type="ARBA" id="ARBA00022723"/>
    </source>
</evidence>
<accession>A0A183CGI4</accession>
<dbReference type="GO" id="GO:0006325">
    <property type="term" value="P:chromatin organization"/>
    <property type="evidence" value="ECO:0007669"/>
    <property type="project" value="UniProtKB-KW"/>
</dbReference>
<evidence type="ECO:0000256" key="5">
    <source>
        <dbReference type="ARBA" id="ARBA00023002"/>
    </source>
</evidence>
<reference evidence="13" key="3">
    <citation type="submission" date="2016-06" db="UniProtKB">
        <authorList>
            <consortium name="WormBaseParasite"/>
        </authorList>
    </citation>
    <scope>IDENTIFICATION</scope>
</reference>
<evidence type="ECO:0000256" key="7">
    <source>
        <dbReference type="ARBA" id="ARBA00023015"/>
    </source>
</evidence>
<dbReference type="InterPro" id="IPR003347">
    <property type="entry name" value="JmjC_dom"/>
</dbReference>
<dbReference type="Proteomes" id="UP000050741">
    <property type="component" value="Unassembled WGS sequence"/>
</dbReference>
<sequence>MPDPQKFSVSDVLELIGGERSIEVVDVYEQTGGLKPLKEFIDYYKKPQSERTELWNALSLEFTSTKLAEQVSAPTVVSEIDWIDNVWPKHLFDPPDAAVNNDSSTYPKVQKLEIMYCLMSVATCFTDFHIDFGGTSVWYHILKGEKCGSSAGIGPVKKHASLENLSKNVRLYDFIRATRWIHAVYTPVDSLAFGGNFLHSYAIPMQLRISETEKIIKVPDLKYRFPHFKQIFWCYIASIVRRSTSRIYQKKLTAEAPQLLTDAEEICYNESLGNKVDVYNPIQLGFDLQDKPKFFTPTQRYNLDYLRKLSPFEIFGLESLAHYADKLLRSTQPEVIEGITRPCHLVKEFRAVISKINELGLVSTQRSTAETAQSDDKIRQLEEENRELKSALLAKPELPAQVRSEQAGKEDGRGGDQGGGFGRPEI</sequence>
<evidence type="ECO:0000256" key="8">
    <source>
        <dbReference type="ARBA" id="ARBA00023163"/>
    </source>
</evidence>
<evidence type="ECO:0000313" key="13">
    <source>
        <dbReference type="WBParaSite" id="GPLIN_001198900"/>
    </source>
</evidence>
<dbReference type="SMART" id="SM00558">
    <property type="entry name" value="JmjC"/>
    <property type="match status" value="1"/>
</dbReference>
<keyword evidence="12" id="KW-1185">Reference proteome</keyword>